<dbReference type="EMBL" id="ML976656">
    <property type="protein sequence ID" value="KAF1980293.1"/>
    <property type="molecule type" value="Genomic_DNA"/>
</dbReference>
<reference evidence="3" key="1">
    <citation type="journal article" date="2020" name="Stud. Mycol.">
        <title>101 Dothideomycetes genomes: a test case for predicting lifestyles and emergence of pathogens.</title>
        <authorList>
            <person name="Haridas S."/>
            <person name="Albert R."/>
            <person name="Binder M."/>
            <person name="Bloem J."/>
            <person name="Labutti K."/>
            <person name="Salamov A."/>
            <person name="Andreopoulos B."/>
            <person name="Baker S."/>
            <person name="Barry K."/>
            <person name="Bills G."/>
            <person name="Bluhm B."/>
            <person name="Cannon C."/>
            <person name="Castanera R."/>
            <person name="Culley D."/>
            <person name="Daum C."/>
            <person name="Ezra D."/>
            <person name="Gonzalez J."/>
            <person name="Henrissat B."/>
            <person name="Kuo A."/>
            <person name="Liang C."/>
            <person name="Lipzen A."/>
            <person name="Lutzoni F."/>
            <person name="Magnuson J."/>
            <person name="Mondo S."/>
            <person name="Nolan M."/>
            <person name="Ohm R."/>
            <person name="Pangilinan J."/>
            <person name="Park H.-J."/>
            <person name="Ramirez L."/>
            <person name="Alfaro M."/>
            <person name="Sun H."/>
            <person name="Tritt A."/>
            <person name="Yoshinaga Y."/>
            <person name="Zwiers L.-H."/>
            <person name="Turgeon B."/>
            <person name="Goodwin S."/>
            <person name="Spatafora J."/>
            <person name="Crous P."/>
            <person name="Grigoriev I."/>
        </authorList>
    </citation>
    <scope>NUCLEOTIDE SEQUENCE</scope>
    <source>
        <strain evidence="3">CBS 107.79</strain>
    </source>
</reference>
<evidence type="ECO:0000256" key="2">
    <source>
        <dbReference type="SAM" id="Phobius"/>
    </source>
</evidence>
<feature type="transmembrane region" description="Helical" evidence="2">
    <location>
        <begin position="336"/>
        <end position="354"/>
    </location>
</feature>
<accession>A0A6A5VRG3</accession>
<evidence type="ECO:0000313" key="3">
    <source>
        <dbReference type="EMBL" id="KAF1980293.1"/>
    </source>
</evidence>
<feature type="compositionally biased region" description="Polar residues" evidence="1">
    <location>
        <begin position="229"/>
        <end position="244"/>
    </location>
</feature>
<dbReference type="OrthoDB" id="4582561at2759"/>
<dbReference type="Proteomes" id="UP000800036">
    <property type="component" value="Unassembled WGS sequence"/>
</dbReference>
<keyword evidence="2" id="KW-1133">Transmembrane helix</keyword>
<feature type="region of interest" description="Disordered" evidence="1">
    <location>
        <begin position="222"/>
        <end position="244"/>
    </location>
</feature>
<proteinExistence type="predicted"/>
<feature type="transmembrane region" description="Helical" evidence="2">
    <location>
        <begin position="309"/>
        <end position="329"/>
    </location>
</feature>
<keyword evidence="2" id="KW-0812">Transmembrane</keyword>
<feature type="transmembrane region" description="Helical" evidence="2">
    <location>
        <begin position="403"/>
        <end position="421"/>
    </location>
</feature>
<sequence length="594" mass="66437">MRPLSYLSPCCLRATNWQLWSMGDQAQAVFQEAFRSGVARAYNLSTESDIINDPELFYSNFQQNVSLWNPNIPIDATSSFPGASRVIWDFPLKNELRTDLLQICVSSPFDSFGRAISCLTMPFISLGLSNAPPSDLNLAAEYGIYKDGVTAVSNMTRTFASYLADTSSRRRAAECLRANCVNASSPLKISPDIIGIGVWTAYFIQVGICFVTPMAAALFRQTTKKRAPPSSTGQRSGENEETSSIQIGLEQKPFGSRVKNLVAAFITSLVDFQKAQCYYMMAIQIASKTTLHRNRAEGTVAQREATITVVRVVATLGVVAPTLILYCLCILEKRSWYILLLTVATSTLSFNVFFDPDIFRIPDRFFTNPDNENARYNNTDPFSLCSIKLTGRDPPWHGISTTWVFYLYGLVLLFFILDHIFNLRLPRAKDRSYSLPYAKVQRSLKRFVAHLSKRKTAALVKPGGRTVYKLARLLIFVGMISTSFYILGQVTSSLYSYYSADMVSHDWSFGQIVSMAVWIPVVVDWLQLSLGGMESGSEYRIPHPFRVKQVDPSISRPVTMSHFDDTPSENAYGTDLENQDSLGLSGRRIATAEF</sequence>
<organism evidence="3 4">
    <name type="scientific">Bimuria novae-zelandiae CBS 107.79</name>
    <dbReference type="NCBI Taxonomy" id="1447943"/>
    <lineage>
        <taxon>Eukaryota</taxon>
        <taxon>Fungi</taxon>
        <taxon>Dikarya</taxon>
        <taxon>Ascomycota</taxon>
        <taxon>Pezizomycotina</taxon>
        <taxon>Dothideomycetes</taxon>
        <taxon>Pleosporomycetidae</taxon>
        <taxon>Pleosporales</taxon>
        <taxon>Massarineae</taxon>
        <taxon>Didymosphaeriaceae</taxon>
        <taxon>Bimuria</taxon>
    </lineage>
</organism>
<protein>
    <submittedName>
        <fullName evidence="3">Uncharacterized protein</fullName>
    </submittedName>
</protein>
<gene>
    <name evidence="3" type="ORF">BU23DRAFT_5893</name>
</gene>
<name>A0A6A5VRG3_9PLEO</name>
<feature type="transmembrane region" description="Helical" evidence="2">
    <location>
        <begin position="470"/>
        <end position="487"/>
    </location>
</feature>
<evidence type="ECO:0000313" key="4">
    <source>
        <dbReference type="Proteomes" id="UP000800036"/>
    </source>
</evidence>
<keyword evidence="2" id="KW-0472">Membrane</keyword>
<evidence type="ECO:0000256" key="1">
    <source>
        <dbReference type="SAM" id="MobiDB-lite"/>
    </source>
</evidence>
<dbReference type="AlphaFoldDB" id="A0A6A5VRG3"/>
<keyword evidence="4" id="KW-1185">Reference proteome</keyword>
<feature type="transmembrane region" description="Helical" evidence="2">
    <location>
        <begin position="507"/>
        <end position="526"/>
    </location>
</feature>